<dbReference type="GO" id="GO:0005634">
    <property type="term" value="C:nucleus"/>
    <property type="evidence" value="ECO:0007669"/>
    <property type="project" value="TreeGrafter"/>
</dbReference>
<sequence>MPPDNLSTPGKTRRVGNDDRAISQAARVPVRRNSESDVPDSEPERLSSSLPPSLVFPSPARPPTQSRTAPARQPIDISSDSEPEPALGFGIVGRPRPHKPRASTATPKKTTSAASSTSGTTRNRIPAGCTLVDTRLVRTASGTEIVLGSEGEDEECYADSDAAAGTPRPAARTHTRRAGEMADVVVVVDSDEEVARVRAGPGVALRHVDPADIIPETDDDDDDDIQEITKRQFDAGVLLSSRAAGKEPGRVAEFVSWSSVQVNVSSGLEEEDVVDVDDGGYWTPTEDDNDLADDADAEEDDEGQDSDEGEVCEPEDLATKYQKYWSPDTSPAHARITAAAAARAAAESSSPQRRSPRKLSHQAQLKKSAEAAAQQALEALQLYAEQVYTWMNHEVFAGRLPALADLRIVWAPRLMSTSGRARYYRDARGAETVSIELATKIIDCEDRVRRTLSHEMCHLATWIIDDDFEESHGANFRKWRVHMADRVEARDPAVIIVETHSYVIRRPFTYVCSAGCGTRTQEIAVPSDEGRPCVPMLHTCKRCGAAFKLHSAPEWYSPQSREAALKKARSKPKSDKQRVAVVDSSPAAAAAAAAPVQKWMPPPSDLADLAKQFSVISLESANCVKAVKRRS</sequence>
<dbReference type="Pfam" id="PF10263">
    <property type="entry name" value="SprT-like"/>
    <property type="match status" value="1"/>
</dbReference>
<evidence type="ECO:0000313" key="4">
    <source>
        <dbReference type="Proteomes" id="UP001295794"/>
    </source>
</evidence>
<dbReference type="SMART" id="SM00731">
    <property type="entry name" value="SprT"/>
    <property type="match status" value="1"/>
</dbReference>
<evidence type="ECO:0000313" key="3">
    <source>
        <dbReference type="EMBL" id="CAK5279881.1"/>
    </source>
</evidence>
<name>A0AAD2Q5Y3_9AGAR</name>
<dbReference type="Proteomes" id="UP001295794">
    <property type="component" value="Unassembled WGS sequence"/>
</dbReference>
<feature type="region of interest" description="Disordered" evidence="1">
    <location>
        <begin position="265"/>
        <end position="312"/>
    </location>
</feature>
<feature type="region of interest" description="Disordered" evidence="1">
    <location>
        <begin position="1"/>
        <end position="127"/>
    </location>
</feature>
<feature type="compositionally biased region" description="Low complexity" evidence="1">
    <location>
        <begin position="102"/>
        <end position="121"/>
    </location>
</feature>
<feature type="compositionally biased region" description="Low complexity" evidence="1">
    <location>
        <begin position="341"/>
        <end position="353"/>
    </location>
</feature>
<dbReference type="PANTHER" id="PTHR23099:SF0">
    <property type="entry name" value="GERM CELL NUCLEAR ACIDIC PROTEIN"/>
    <property type="match status" value="1"/>
</dbReference>
<feature type="compositionally biased region" description="Low complexity" evidence="1">
    <location>
        <begin position="46"/>
        <end position="58"/>
    </location>
</feature>
<feature type="compositionally biased region" description="Acidic residues" evidence="1">
    <location>
        <begin position="285"/>
        <end position="312"/>
    </location>
</feature>
<feature type="region of interest" description="Disordered" evidence="1">
    <location>
        <begin position="341"/>
        <end position="367"/>
    </location>
</feature>
<evidence type="ECO:0000259" key="2">
    <source>
        <dbReference type="SMART" id="SM00731"/>
    </source>
</evidence>
<feature type="compositionally biased region" description="Acidic residues" evidence="1">
    <location>
        <begin position="268"/>
        <end position="278"/>
    </location>
</feature>
<feature type="region of interest" description="Disordered" evidence="1">
    <location>
        <begin position="150"/>
        <end position="176"/>
    </location>
</feature>
<keyword evidence="4" id="KW-1185">Reference proteome</keyword>
<dbReference type="InterPro" id="IPR006640">
    <property type="entry name" value="SprT-like_domain"/>
</dbReference>
<dbReference type="GO" id="GO:0006950">
    <property type="term" value="P:response to stress"/>
    <property type="evidence" value="ECO:0007669"/>
    <property type="project" value="UniProtKB-ARBA"/>
</dbReference>
<feature type="compositionally biased region" description="Polar residues" evidence="1">
    <location>
        <begin position="1"/>
        <end position="10"/>
    </location>
</feature>
<gene>
    <name evidence="3" type="ORF">MYCIT1_LOCUS30199</name>
</gene>
<comment type="caution">
    <text evidence="3">The sequence shown here is derived from an EMBL/GenBank/DDBJ whole genome shotgun (WGS) entry which is preliminary data.</text>
</comment>
<proteinExistence type="predicted"/>
<dbReference type="AlphaFoldDB" id="A0AAD2Q5Y3"/>
<dbReference type="EMBL" id="CAVNYO010000440">
    <property type="protein sequence ID" value="CAK5279881.1"/>
    <property type="molecule type" value="Genomic_DNA"/>
</dbReference>
<feature type="domain" description="SprT-like" evidence="2">
    <location>
        <begin position="378"/>
        <end position="550"/>
    </location>
</feature>
<organism evidence="3 4">
    <name type="scientific">Mycena citricolor</name>
    <dbReference type="NCBI Taxonomy" id="2018698"/>
    <lineage>
        <taxon>Eukaryota</taxon>
        <taxon>Fungi</taxon>
        <taxon>Dikarya</taxon>
        <taxon>Basidiomycota</taxon>
        <taxon>Agaricomycotina</taxon>
        <taxon>Agaricomycetes</taxon>
        <taxon>Agaricomycetidae</taxon>
        <taxon>Agaricales</taxon>
        <taxon>Marasmiineae</taxon>
        <taxon>Mycenaceae</taxon>
        <taxon>Mycena</taxon>
    </lineage>
</organism>
<accession>A0AAD2Q5Y3</accession>
<evidence type="ECO:0000256" key="1">
    <source>
        <dbReference type="SAM" id="MobiDB-lite"/>
    </source>
</evidence>
<protein>
    <recommendedName>
        <fullName evidence="2">SprT-like domain-containing protein</fullName>
    </recommendedName>
</protein>
<dbReference type="PANTHER" id="PTHR23099">
    <property type="entry name" value="TRANSCRIPTIONAL REGULATOR"/>
    <property type="match status" value="1"/>
</dbReference>
<reference evidence="3" key="1">
    <citation type="submission" date="2023-11" db="EMBL/GenBank/DDBJ databases">
        <authorList>
            <person name="De Vega J J."/>
            <person name="De Vega J J."/>
        </authorList>
    </citation>
    <scope>NUCLEOTIDE SEQUENCE</scope>
</reference>